<proteinExistence type="predicted"/>
<dbReference type="EMBL" id="LNFO01004236">
    <property type="protein sequence ID" value="KUF81280.1"/>
    <property type="molecule type" value="Genomic_DNA"/>
</dbReference>
<evidence type="ECO:0000256" key="1">
    <source>
        <dbReference type="SAM" id="Phobius"/>
    </source>
</evidence>
<feature type="transmembrane region" description="Helical" evidence="1">
    <location>
        <begin position="262"/>
        <end position="281"/>
    </location>
</feature>
<dbReference type="OrthoDB" id="119529at2759"/>
<accession>A0A0W8CB29</accession>
<protein>
    <submittedName>
        <fullName evidence="2">Uncharacterized protein</fullName>
    </submittedName>
</protein>
<feature type="transmembrane region" description="Helical" evidence="1">
    <location>
        <begin position="63"/>
        <end position="89"/>
    </location>
</feature>
<dbReference type="AlphaFoldDB" id="A0A0W8CB29"/>
<name>A0A0W8CB29_PHYNI</name>
<keyword evidence="1" id="KW-1133">Transmembrane helix</keyword>
<dbReference type="Proteomes" id="UP000052943">
    <property type="component" value="Unassembled WGS sequence"/>
</dbReference>
<keyword evidence="1" id="KW-0472">Membrane</keyword>
<evidence type="ECO:0000313" key="3">
    <source>
        <dbReference type="Proteomes" id="UP000052943"/>
    </source>
</evidence>
<keyword evidence="1" id="KW-0812">Transmembrane</keyword>
<feature type="transmembrane region" description="Helical" evidence="1">
    <location>
        <begin position="347"/>
        <end position="367"/>
    </location>
</feature>
<evidence type="ECO:0000313" key="2">
    <source>
        <dbReference type="EMBL" id="KUF81280.1"/>
    </source>
</evidence>
<feature type="transmembrane region" description="Helical" evidence="1">
    <location>
        <begin position="159"/>
        <end position="184"/>
    </location>
</feature>
<comment type="caution">
    <text evidence="2">The sequence shown here is derived from an EMBL/GenBank/DDBJ whole genome shotgun (WGS) entry which is preliminary data.</text>
</comment>
<reference evidence="2 3" key="1">
    <citation type="submission" date="2015-11" db="EMBL/GenBank/DDBJ databases">
        <title>Genomes and virulence difference between two physiological races of Phytophthora nicotianae.</title>
        <authorList>
            <person name="Liu H."/>
            <person name="Ma X."/>
            <person name="Yu H."/>
            <person name="Fang D."/>
            <person name="Li Y."/>
            <person name="Wang X."/>
            <person name="Wang W."/>
            <person name="Dong Y."/>
            <person name="Xiao B."/>
        </authorList>
    </citation>
    <scope>NUCLEOTIDE SEQUENCE [LARGE SCALE GENOMIC DNA]</scope>
    <source>
        <strain evidence="3">race 0</strain>
    </source>
</reference>
<gene>
    <name evidence="2" type="ORF">AM587_10014621</name>
</gene>
<feature type="transmembrane region" description="Helical" evidence="1">
    <location>
        <begin position="293"/>
        <end position="312"/>
    </location>
</feature>
<sequence length="421" mass="45747">MSLSSCSSAEMTFKSVGCTCYSCVETNGNIEASCTAPIQCTPLISTSQEEETSDTPNIGDEDYGIVCAVFIATAIILSGSTVLVARLCFPVNTKELSIKQTVTHRMSIVTRGLYTLVSFESFVEDDGASVSFTDYLCDKNELFGLIDWRKKTAAVRPRWMRASAIAAAFLVTLSLAFLLGTVVYNNESCQSVLKVEYCHVCSCETYCDGARIGCTDGCQCRERNGCSSYSCSGASSEISTNSATETSTYACQSADVKTSSKAYYVTMFLTMVMSKANSIEICSVDVGSSRQKLLHLVTVLIGIALVGFGIIYSNYLSKEDAGDPEASSRRQRAISQTLFTGWWYDQVANLAMTLAQFVVFGICYNTLYSPKVEEVKYAGAAAVHPHKLDANIMKTDDVKGDKGEPVVVEEVKLQPPTQQHQ</sequence>
<organism evidence="2 3">
    <name type="scientific">Phytophthora nicotianae</name>
    <name type="common">Potato buckeye rot agent</name>
    <name type="synonym">Phytophthora parasitica</name>
    <dbReference type="NCBI Taxonomy" id="4792"/>
    <lineage>
        <taxon>Eukaryota</taxon>
        <taxon>Sar</taxon>
        <taxon>Stramenopiles</taxon>
        <taxon>Oomycota</taxon>
        <taxon>Peronosporomycetes</taxon>
        <taxon>Peronosporales</taxon>
        <taxon>Peronosporaceae</taxon>
        <taxon>Phytophthora</taxon>
    </lineage>
</organism>